<evidence type="ECO:0000313" key="16">
    <source>
        <dbReference type="Proteomes" id="UP000620156"/>
    </source>
</evidence>
<comment type="caution">
    <text evidence="15">The sequence shown here is derived from an EMBL/GenBank/DDBJ whole genome shotgun (WGS) entry which is preliminary data.</text>
</comment>
<evidence type="ECO:0000256" key="5">
    <source>
        <dbReference type="ARBA" id="ARBA00022763"/>
    </source>
</evidence>
<evidence type="ECO:0000256" key="1">
    <source>
        <dbReference type="ARBA" id="ARBA00004496"/>
    </source>
</evidence>
<dbReference type="Proteomes" id="UP000620156">
    <property type="component" value="Unassembled WGS sequence"/>
</dbReference>
<keyword evidence="4" id="KW-0547">Nucleotide-binding</keyword>
<dbReference type="GO" id="GO:0005524">
    <property type="term" value="F:ATP binding"/>
    <property type="evidence" value="ECO:0007669"/>
    <property type="project" value="UniProtKB-KW"/>
</dbReference>
<dbReference type="EMBL" id="BMQK01000025">
    <property type="protein sequence ID" value="GGQ86932.1"/>
    <property type="molecule type" value="Genomic_DNA"/>
</dbReference>
<evidence type="ECO:0000256" key="2">
    <source>
        <dbReference type="ARBA" id="ARBA00022490"/>
    </source>
</evidence>
<keyword evidence="3" id="KW-0677">Repeat</keyword>
<keyword evidence="6" id="KW-0228">DNA excision</keyword>
<feature type="region of interest" description="Disordered" evidence="14">
    <location>
        <begin position="134"/>
        <end position="173"/>
    </location>
</feature>
<dbReference type="Gene3D" id="1.20.1580.10">
    <property type="entry name" value="ABC transporter ATPase like domain"/>
    <property type="match status" value="1"/>
</dbReference>
<reference evidence="15" key="1">
    <citation type="journal article" date="2014" name="Int. J. Syst. Evol. Microbiol.">
        <title>Complete genome sequence of Corynebacterium casei LMG S-19264T (=DSM 44701T), isolated from a smear-ripened cheese.</title>
        <authorList>
            <consortium name="US DOE Joint Genome Institute (JGI-PGF)"/>
            <person name="Walter F."/>
            <person name="Albersmeier A."/>
            <person name="Kalinowski J."/>
            <person name="Ruckert C."/>
        </authorList>
    </citation>
    <scope>NUCLEOTIDE SEQUENCE</scope>
    <source>
        <strain evidence="15">JCM 3131</strain>
    </source>
</reference>
<organism evidence="15 16">
    <name type="scientific">Streptomyces ruber</name>
    <dbReference type="NCBI Taxonomy" id="83378"/>
    <lineage>
        <taxon>Bacteria</taxon>
        <taxon>Bacillati</taxon>
        <taxon>Actinomycetota</taxon>
        <taxon>Actinomycetes</taxon>
        <taxon>Kitasatosporales</taxon>
        <taxon>Streptomycetaceae</taxon>
        <taxon>Streptomyces</taxon>
    </lineage>
</organism>
<evidence type="ECO:0000256" key="4">
    <source>
        <dbReference type="ARBA" id="ARBA00022741"/>
    </source>
</evidence>
<dbReference type="PANTHER" id="PTHR43152:SF2">
    <property type="entry name" value="DRUG RESISTANCE ABC TRANSPORTER"/>
    <property type="match status" value="1"/>
</dbReference>
<dbReference type="AlphaFoldDB" id="A0A918EXI2"/>
<evidence type="ECO:0000256" key="9">
    <source>
        <dbReference type="ARBA" id="ARBA00023125"/>
    </source>
</evidence>
<gene>
    <name evidence="15" type="ORF">GCM10010145_65450</name>
</gene>
<keyword evidence="10" id="KW-0234">DNA repair</keyword>
<proteinExistence type="inferred from homology"/>
<name>A0A918EXI2_9ACTN</name>
<keyword evidence="2" id="KW-0963">Cytoplasm</keyword>
<feature type="compositionally biased region" description="Low complexity" evidence="14">
    <location>
        <begin position="164"/>
        <end position="173"/>
    </location>
</feature>
<dbReference type="GO" id="GO:0003677">
    <property type="term" value="F:DNA binding"/>
    <property type="evidence" value="ECO:0007669"/>
    <property type="project" value="UniProtKB-KW"/>
</dbReference>
<evidence type="ECO:0000256" key="7">
    <source>
        <dbReference type="ARBA" id="ARBA00022840"/>
    </source>
</evidence>
<evidence type="ECO:0000256" key="13">
    <source>
        <dbReference type="ARBA" id="ARBA00042156"/>
    </source>
</evidence>
<dbReference type="GO" id="GO:0004518">
    <property type="term" value="F:nuclease activity"/>
    <property type="evidence" value="ECO:0007669"/>
    <property type="project" value="UniProtKB-KW"/>
</dbReference>
<dbReference type="Gene3D" id="3.40.50.300">
    <property type="entry name" value="P-loop containing nucleotide triphosphate hydrolases"/>
    <property type="match status" value="1"/>
</dbReference>
<keyword evidence="16" id="KW-1185">Reference proteome</keyword>
<evidence type="ECO:0000256" key="14">
    <source>
        <dbReference type="SAM" id="MobiDB-lite"/>
    </source>
</evidence>
<evidence type="ECO:0000256" key="11">
    <source>
        <dbReference type="ARBA" id="ARBA00038000"/>
    </source>
</evidence>
<dbReference type="InterPro" id="IPR027417">
    <property type="entry name" value="P-loop_NTPase"/>
</dbReference>
<evidence type="ECO:0000256" key="8">
    <source>
        <dbReference type="ARBA" id="ARBA00022881"/>
    </source>
</evidence>
<keyword evidence="8" id="KW-0267">Excision nuclease</keyword>
<comment type="similarity">
    <text evidence="11">Belongs to the ABC transporter superfamily. UvrA family.</text>
</comment>
<comment type="subcellular location">
    <subcellularLocation>
        <location evidence="1">Cytoplasm</location>
    </subcellularLocation>
</comment>
<evidence type="ECO:0000256" key="6">
    <source>
        <dbReference type="ARBA" id="ARBA00022769"/>
    </source>
</evidence>
<evidence type="ECO:0000313" key="15">
    <source>
        <dbReference type="EMBL" id="GGQ86932.1"/>
    </source>
</evidence>
<evidence type="ECO:0000256" key="12">
    <source>
        <dbReference type="ARBA" id="ARBA00039316"/>
    </source>
</evidence>
<dbReference type="PANTHER" id="PTHR43152">
    <property type="entry name" value="UVRABC SYSTEM PROTEIN A"/>
    <property type="match status" value="1"/>
</dbReference>
<keyword evidence="9" id="KW-0238">DNA-binding</keyword>
<reference evidence="15" key="2">
    <citation type="submission" date="2020-09" db="EMBL/GenBank/DDBJ databases">
        <authorList>
            <person name="Sun Q."/>
            <person name="Ohkuma M."/>
        </authorList>
    </citation>
    <scope>NUCLEOTIDE SEQUENCE</scope>
    <source>
        <strain evidence="15">JCM 3131</strain>
    </source>
</reference>
<evidence type="ECO:0000256" key="10">
    <source>
        <dbReference type="ARBA" id="ARBA00023204"/>
    </source>
</evidence>
<keyword evidence="7" id="KW-0067">ATP-binding</keyword>
<protein>
    <recommendedName>
        <fullName evidence="12">UvrABC system protein A</fullName>
    </recommendedName>
    <alternativeName>
        <fullName evidence="13">Excinuclease ABC subunit A</fullName>
    </alternativeName>
</protein>
<evidence type="ECO:0000256" key="3">
    <source>
        <dbReference type="ARBA" id="ARBA00022737"/>
    </source>
</evidence>
<keyword evidence="5" id="KW-0227">DNA damage</keyword>
<accession>A0A918EXI2</accession>
<sequence length="173" mass="17340">MKGARRNSLRDVTVTFPTGVLTVVTGATGVAGVTGATGVAGSGKSTPASGEFTAAHPDAVVVDQSSVGISARSTPATYLGVVDTVRKIFARETGADAGLFSFDSAGACGTCQGRGVLCTDLAFMDPVTTTCGDCRGRPLRRRRPGHGGGAGPGPLRRPGRRPGRTAPAARPSG</sequence>
<dbReference type="GO" id="GO:0006281">
    <property type="term" value="P:DNA repair"/>
    <property type="evidence" value="ECO:0007669"/>
    <property type="project" value="UniProtKB-KW"/>
</dbReference>
<dbReference type="GO" id="GO:0005737">
    <property type="term" value="C:cytoplasm"/>
    <property type="evidence" value="ECO:0007669"/>
    <property type="project" value="UniProtKB-SubCell"/>
</dbReference>